<dbReference type="AlphaFoldDB" id="X0Z1F6"/>
<dbReference type="EMBL" id="BART01008465">
    <property type="protein sequence ID" value="GAG54333.1"/>
    <property type="molecule type" value="Genomic_DNA"/>
</dbReference>
<evidence type="ECO:0000313" key="1">
    <source>
        <dbReference type="EMBL" id="GAG54333.1"/>
    </source>
</evidence>
<organism evidence="1">
    <name type="scientific">marine sediment metagenome</name>
    <dbReference type="NCBI Taxonomy" id="412755"/>
    <lineage>
        <taxon>unclassified sequences</taxon>
        <taxon>metagenomes</taxon>
        <taxon>ecological metagenomes</taxon>
    </lineage>
</organism>
<accession>X0Z1F6</accession>
<protein>
    <submittedName>
        <fullName evidence="1">Uncharacterized protein</fullName>
    </submittedName>
</protein>
<gene>
    <name evidence="1" type="ORF">S01H4_19034</name>
</gene>
<name>X0Z1F6_9ZZZZ</name>
<feature type="non-terminal residue" evidence="1">
    <location>
        <position position="1"/>
    </location>
</feature>
<proteinExistence type="predicted"/>
<reference evidence="1" key="1">
    <citation type="journal article" date="2014" name="Front. Microbiol.">
        <title>High frequency of phylogenetically diverse reductive dehalogenase-homologous genes in deep subseafloor sedimentary metagenomes.</title>
        <authorList>
            <person name="Kawai M."/>
            <person name="Futagami T."/>
            <person name="Toyoda A."/>
            <person name="Takaki Y."/>
            <person name="Nishi S."/>
            <person name="Hori S."/>
            <person name="Arai W."/>
            <person name="Tsubouchi T."/>
            <person name="Morono Y."/>
            <person name="Uchiyama I."/>
            <person name="Ito T."/>
            <person name="Fujiyama A."/>
            <person name="Inagaki F."/>
            <person name="Takami H."/>
        </authorList>
    </citation>
    <scope>NUCLEOTIDE SEQUENCE</scope>
    <source>
        <strain evidence="1">Expedition CK06-06</strain>
    </source>
</reference>
<comment type="caution">
    <text evidence="1">The sequence shown here is derived from an EMBL/GenBank/DDBJ whole genome shotgun (WGS) entry which is preliminary data.</text>
</comment>
<sequence length="121" mass="13370">FGNMGDLQETTILFSAADTFNICNFYYGWIDNDTTIYPNPSDFQIDVANFEDIRTGAFQKYTGDTSTFNAVAPLEGDKVDSIVLTNLGGDNYSLVISHYIPIFPQTLSNEFGIEVDGITSI</sequence>